<name>A0A560WDY7_9MICO</name>
<evidence type="ECO:0000313" key="2">
    <source>
        <dbReference type="Proteomes" id="UP000315628"/>
    </source>
</evidence>
<sequence>MTKSTNRRPSPSEGQTIQALLTHVERLEWVLDNARIADPEDPNAEVDAVELLGRFERASKRGCKKQGVTVRLFLLLLLLCCRFHTKSVTITAMHDLAVGNLPRDTQWRLGILTRNRAGETRVMTAKQLNTIAQNIHKNLDPQSAVDADEAAFRRRNLAAVRDALVTATHVVPRQGSSFAVDETGVWSWTKSNRNPTHTPDVVILDEDEHEVAAELDTDARPATGISTTERNARQDAKMCAFAAWGSKTHKTGGASSYFGYALHALIRVPDMVKRGGVHASDPYREPLLIEQFALTPASTDIVDVTLGMIRTVVSRGTTIQDLIGDRHYSYKKYERWALPLAQLGIRQVLDMRASDHGPKDYKGAVVIDGTPHCPMVPQALRRIDRPGLGATRDEIERYEHQIEERQHYAMARKQTAQQNRDGKTRWLCPAAAGKLGCAKVDASITVAHGKGKPVVRPSDKVTSSSAFCGSKPSVVQIPAHPVMKYQQEEYYGLGVWNVSWNRRTYVEGVFGNLKNQSTRTIKRGFTRFIGEPLITLALTAQAVDYNLKELEDWCIRAQAHLPNHQPTQDFLNHPLHTAHTEHEFGFMMLTAEQQADVDHRHGAIDSPANKAA</sequence>
<proteinExistence type="predicted"/>
<comment type="caution">
    <text evidence="1">The sequence shown here is derived from an EMBL/GenBank/DDBJ whole genome shotgun (WGS) entry which is preliminary data.</text>
</comment>
<organism evidence="1 2">
    <name type="scientific">Marihabitans asiaticum</name>
    <dbReference type="NCBI Taxonomy" id="415218"/>
    <lineage>
        <taxon>Bacteria</taxon>
        <taxon>Bacillati</taxon>
        <taxon>Actinomycetota</taxon>
        <taxon>Actinomycetes</taxon>
        <taxon>Micrococcales</taxon>
        <taxon>Intrasporangiaceae</taxon>
        <taxon>Marihabitans</taxon>
    </lineage>
</organism>
<dbReference type="AlphaFoldDB" id="A0A560WDY7"/>
<dbReference type="EMBL" id="VIUW01000002">
    <property type="protein sequence ID" value="TWD15881.1"/>
    <property type="molecule type" value="Genomic_DNA"/>
</dbReference>
<dbReference type="OrthoDB" id="4485191at2"/>
<dbReference type="RefSeq" id="WP_144856884.1">
    <property type="nucleotide sequence ID" value="NZ_BAAAYT010000001.1"/>
</dbReference>
<dbReference type="Proteomes" id="UP000315628">
    <property type="component" value="Unassembled WGS sequence"/>
</dbReference>
<evidence type="ECO:0000313" key="1">
    <source>
        <dbReference type="EMBL" id="TWD15881.1"/>
    </source>
</evidence>
<evidence type="ECO:0008006" key="3">
    <source>
        <dbReference type="Google" id="ProtNLM"/>
    </source>
</evidence>
<reference evidence="1 2" key="1">
    <citation type="submission" date="2019-06" db="EMBL/GenBank/DDBJ databases">
        <title>Sequencing the genomes of 1000 actinobacteria strains.</title>
        <authorList>
            <person name="Klenk H.-P."/>
        </authorList>
    </citation>
    <scope>NUCLEOTIDE SEQUENCE [LARGE SCALE GENOMIC DNA]</scope>
    <source>
        <strain evidence="1 2">DSM 18935</strain>
    </source>
</reference>
<accession>A0A560WDY7</accession>
<gene>
    <name evidence="1" type="ORF">FB557_1417</name>
</gene>
<protein>
    <recommendedName>
        <fullName evidence="3">DDE family transposase</fullName>
    </recommendedName>
</protein>
<keyword evidence="2" id="KW-1185">Reference proteome</keyword>